<evidence type="ECO:0000313" key="2">
    <source>
        <dbReference type="EMBL" id="CRK93715.1"/>
    </source>
</evidence>
<accession>A0A1J1I0J2</accession>
<evidence type="ECO:0000256" key="1">
    <source>
        <dbReference type="SAM" id="MobiDB-lite"/>
    </source>
</evidence>
<proteinExistence type="predicted"/>
<organism evidence="2 3">
    <name type="scientific">Clunio marinus</name>
    <dbReference type="NCBI Taxonomy" id="568069"/>
    <lineage>
        <taxon>Eukaryota</taxon>
        <taxon>Metazoa</taxon>
        <taxon>Ecdysozoa</taxon>
        <taxon>Arthropoda</taxon>
        <taxon>Hexapoda</taxon>
        <taxon>Insecta</taxon>
        <taxon>Pterygota</taxon>
        <taxon>Neoptera</taxon>
        <taxon>Endopterygota</taxon>
        <taxon>Diptera</taxon>
        <taxon>Nematocera</taxon>
        <taxon>Chironomoidea</taxon>
        <taxon>Chironomidae</taxon>
        <taxon>Clunio</taxon>
    </lineage>
</organism>
<dbReference type="EMBL" id="CVRI01000037">
    <property type="protein sequence ID" value="CRK93715.1"/>
    <property type="molecule type" value="Genomic_DNA"/>
</dbReference>
<feature type="compositionally biased region" description="Basic residues" evidence="1">
    <location>
        <begin position="173"/>
        <end position="187"/>
    </location>
</feature>
<dbReference type="Proteomes" id="UP000183832">
    <property type="component" value="Unassembled WGS sequence"/>
</dbReference>
<feature type="region of interest" description="Disordered" evidence="1">
    <location>
        <begin position="159"/>
        <end position="194"/>
    </location>
</feature>
<dbReference type="OrthoDB" id="7741353at2759"/>
<dbReference type="AlphaFoldDB" id="A0A1J1I0J2"/>
<protein>
    <submittedName>
        <fullName evidence="2">CLUMA_CG007243, isoform A</fullName>
    </submittedName>
</protein>
<sequence>MKLLMTLWFKSFQIRIIVAIAVMLKTCFTITLNQSIHSTPQNVISSIPHNHKNNSNLLDSKSFTVNSSLRVAQPRQFPVGTPSSLVSPFDMKTFSQQLLPLIHVNMKEKIKDFADTFHTGADIIEDAIRDGWRESPLNPQNFKHFLEPPKPFKRLPPQPAHTFKRPSNVLSSNHHRHHSNRHHPKAQQHKEKAQNHIESYGVDGLKHEYGVNGFKHFEDSILRELEKQEELKVEATIHTLFEQGDQVQIVNGKSNGLGNGWRPVPAPTKSYGDGNEIHSQIVSPLHTSIFNHHHTVSNDVSSGFHDFDNLNDNTIHSSYAVHEEQVESKVKPVKVRIPSVRKATVTPKTENLRLNSRYRKRHNHNGVINTKNIADSSKSGSYNIPKRYPNPNYHILSLTTSKPKFDNSTPKTSKISSTTKSVINLHNFDYAESKIQSKTTIKPSKNVKKEVSKYVDKVKSTGYRGSIKFGQSEMTEE</sequence>
<keyword evidence="3" id="KW-1185">Reference proteome</keyword>
<gene>
    <name evidence="2" type="ORF">CLUMA_CG007243</name>
</gene>
<name>A0A1J1I0J2_9DIPT</name>
<evidence type="ECO:0000313" key="3">
    <source>
        <dbReference type="Proteomes" id="UP000183832"/>
    </source>
</evidence>
<reference evidence="2 3" key="1">
    <citation type="submission" date="2015-04" db="EMBL/GenBank/DDBJ databases">
        <authorList>
            <person name="Syromyatnikov M.Y."/>
            <person name="Popov V.N."/>
        </authorList>
    </citation>
    <scope>NUCLEOTIDE SEQUENCE [LARGE SCALE GENOMIC DNA]</scope>
</reference>